<organism evidence="1 2">
    <name type="scientific">Phormidesmis priestleyi</name>
    <dbReference type="NCBI Taxonomy" id="268141"/>
    <lineage>
        <taxon>Bacteria</taxon>
        <taxon>Bacillati</taxon>
        <taxon>Cyanobacteriota</taxon>
        <taxon>Cyanophyceae</taxon>
        <taxon>Leptolyngbyales</taxon>
        <taxon>Leptolyngbyaceae</taxon>
        <taxon>Phormidesmis</taxon>
    </lineage>
</organism>
<dbReference type="EMBL" id="QBMP01000263">
    <property type="protein sequence ID" value="PZO47715.1"/>
    <property type="molecule type" value="Genomic_DNA"/>
</dbReference>
<comment type="caution">
    <text evidence="1">The sequence shown here is derived from an EMBL/GenBank/DDBJ whole genome shotgun (WGS) entry which is preliminary data.</text>
</comment>
<dbReference type="AlphaFoldDB" id="A0A2W4YN02"/>
<dbReference type="InterPro" id="IPR014347">
    <property type="entry name" value="Tautomerase/MIF_sf"/>
</dbReference>
<dbReference type="Gene3D" id="3.30.429.10">
    <property type="entry name" value="Macrophage Migration Inhibitory Factor"/>
    <property type="match status" value="1"/>
</dbReference>
<name>A0A2W4YN02_9CYAN</name>
<proteinExistence type="predicted"/>
<protein>
    <submittedName>
        <fullName evidence="1">Uncharacterized protein</fullName>
    </submittedName>
</protein>
<dbReference type="Proteomes" id="UP000249794">
    <property type="component" value="Unassembled WGS sequence"/>
</dbReference>
<gene>
    <name evidence="1" type="ORF">DCF15_18715</name>
</gene>
<sequence>MVQVKITGVKHFLNSIKPQLSEIVHSCLQDTIGTPENKKFQRFFPLEPENFFYPSDRTSQYTLIEIVMFEGV</sequence>
<dbReference type="SUPFAM" id="SSF55331">
    <property type="entry name" value="Tautomerase/MIF"/>
    <property type="match status" value="1"/>
</dbReference>
<reference evidence="2" key="1">
    <citation type="submission" date="2018-04" db="EMBL/GenBank/DDBJ databases">
        <authorList>
            <person name="Cornet L."/>
        </authorList>
    </citation>
    <scope>NUCLEOTIDE SEQUENCE [LARGE SCALE GENOMIC DNA]</scope>
</reference>
<reference evidence="1 2" key="2">
    <citation type="submission" date="2018-06" db="EMBL/GenBank/DDBJ databases">
        <title>Metagenomic assembly of (sub)arctic Cyanobacteria and their associated microbiome from non-axenic cultures.</title>
        <authorList>
            <person name="Baurain D."/>
        </authorList>
    </citation>
    <scope>NUCLEOTIDE SEQUENCE [LARGE SCALE GENOMIC DNA]</scope>
    <source>
        <strain evidence="1">ULC027bin1</strain>
    </source>
</reference>
<evidence type="ECO:0000313" key="2">
    <source>
        <dbReference type="Proteomes" id="UP000249794"/>
    </source>
</evidence>
<accession>A0A2W4YN02</accession>
<evidence type="ECO:0000313" key="1">
    <source>
        <dbReference type="EMBL" id="PZO47715.1"/>
    </source>
</evidence>